<name>A0A8S4RLK0_9NEOP</name>
<dbReference type="EMBL" id="CAKXAJ010025238">
    <property type="protein sequence ID" value="CAH2236897.1"/>
    <property type="molecule type" value="Genomic_DNA"/>
</dbReference>
<evidence type="ECO:0000313" key="1">
    <source>
        <dbReference type="EMBL" id="CAH2236897.1"/>
    </source>
</evidence>
<comment type="caution">
    <text evidence="1">The sequence shown here is derived from an EMBL/GenBank/DDBJ whole genome shotgun (WGS) entry which is preliminary data.</text>
</comment>
<gene>
    <name evidence="1" type="primary">jg20306</name>
    <name evidence="1" type="ORF">PAEG_LOCUS14231</name>
</gene>
<protein>
    <submittedName>
        <fullName evidence="1">Jg20306 protein</fullName>
    </submittedName>
</protein>
<organism evidence="1 2">
    <name type="scientific">Pararge aegeria aegeria</name>
    <dbReference type="NCBI Taxonomy" id="348720"/>
    <lineage>
        <taxon>Eukaryota</taxon>
        <taxon>Metazoa</taxon>
        <taxon>Ecdysozoa</taxon>
        <taxon>Arthropoda</taxon>
        <taxon>Hexapoda</taxon>
        <taxon>Insecta</taxon>
        <taxon>Pterygota</taxon>
        <taxon>Neoptera</taxon>
        <taxon>Endopterygota</taxon>
        <taxon>Lepidoptera</taxon>
        <taxon>Glossata</taxon>
        <taxon>Ditrysia</taxon>
        <taxon>Papilionoidea</taxon>
        <taxon>Nymphalidae</taxon>
        <taxon>Satyrinae</taxon>
        <taxon>Satyrini</taxon>
        <taxon>Parargina</taxon>
        <taxon>Pararge</taxon>
    </lineage>
</organism>
<reference evidence="1" key="1">
    <citation type="submission" date="2022-03" db="EMBL/GenBank/DDBJ databases">
        <authorList>
            <person name="Lindestad O."/>
        </authorList>
    </citation>
    <scope>NUCLEOTIDE SEQUENCE</scope>
</reference>
<sequence length="94" mass="10443">MALIDARGTRCIVSDVYQPPKLIVGAPALTRRGSEQLEEYGVIIFNPRPTKRAYVSSQNVKRLGSIHHADQVRIGILTEHPTKNSQAYWIGADT</sequence>
<evidence type="ECO:0000313" key="2">
    <source>
        <dbReference type="Proteomes" id="UP000838756"/>
    </source>
</evidence>
<dbReference type="AlphaFoldDB" id="A0A8S4RLK0"/>
<accession>A0A8S4RLK0</accession>
<proteinExistence type="predicted"/>
<keyword evidence="2" id="KW-1185">Reference proteome</keyword>
<dbReference type="Proteomes" id="UP000838756">
    <property type="component" value="Unassembled WGS sequence"/>
</dbReference>